<dbReference type="InterPro" id="IPR006566">
    <property type="entry name" value="FBD"/>
</dbReference>
<dbReference type="SMART" id="SM00579">
    <property type="entry name" value="FBD"/>
    <property type="match status" value="1"/>
</dbReference>
<dbReference type="Proteomes" id="UP000836841">
    <property type="component" value="Chromosome 6"/>
</dbReference>
<accession>A0AAU9SU17</accession>
<gene>
    <name evidence="2" type="ORF">TAV2_LOCUS22195</name>
</gene>
<dbReference type="PANTHER" id="PTHR31900:SF25">
    <property type="entry name" value="FBD DOMAIN-CONTAINING PROTEIN"/>
    <property type="match status" value="1"/>
</dbReference>
<organism evidence="2 3">
    <name type="scientific">Thlaspi arvense</name>
    <name type="common">Field penny-cress</name>
    <dbReference type="NCBI Taxonomy" id="13288"/>
    <lineage>
        <taxon>Eukaryota</taxon>
        <taxon>Viridiplantae</taxon>
        <taxon>Streptophyta</taxon>
        <taxon>Embryophyta</taxon>
        <taxon>Tracheophyta</taxon>
        <taxon>Spermatophyta</taxon>
        <taxon>Magnoliopsida</taxon>
        <taxon>eudicotyledons</taxon>
        <taxon>Gunneridae</taxon>
        <taxon>Pentapetalae</taxon>
        <taxon>rosids</taxon>
        <taxon>malvids</taxon>
        <taxon>Brassicales</taxon>
        <taxon>Brassicaceae</taxon>
        <taxon>Thlaspideae</taxon>
        <taxon>Thlaspi</taxon>
    </lineage>
</organism>
<keyword evidence="3" id="KW-1185">Reference proteome</keyword>
<dbReference type="Pfam" id="PF08387">
    <property type="entry name" value="FBD"/>
    <property type="match status" value="1"/>
</dbReference>
<dbReference type="EMBL" id="OU466862">
    <property type="protein sequence ID" value="CAH2070161.1"/>
    <property type="molecule type" value="Genomic_DNA"/>
</dbReference>
<feature type="domain" description="FBD" evidence="1">
    <location>
        <begin position="56"/>
        <end position="127"/>
    </location>
</feature>
<dbReference type="InterPro" id="IPR050232">
    <property type="entry name" value="FBL13/AtMIF1-like"/>
</dbReference>
<dbReference type="PANTHER" id="PTHR31900">
    <property type="entry name" value="F-BOX/RNI SUPERFAMILY PROTEIN-RELATED"/>
    <property type="match status" value="1"/>
</dbReference>
<dbReference type="AlphaFoldDB" id="A0AAU9SU17"/>
<name>A0AAU9SU17_THLAR</name>
<reference evidence="2 3" key="1">
    <citation type="submission" date="2022-03" db="EMBL/GenBank/DDBJ databases">
        <authorList>
            <person name="Nunn A."/>
            <person name="Chopra R."/>
            <person name="Nunn A."/>
            <person name="Contreras Garrido A."/>
        </authorList>
    </citation>
    <scope>NUCLEOTIDE SEQUENCE [LARGE SCALE GENOMIC DNA]</scope>
</reference>
<protein>
    <recommendedName>
        <fullName evidence="1">FBD domain-containing protein</fullName>
    </recommendedName>
</protein>
<evidence type="ECO:0000313" key="2">
    <source>
        <dbReference type="EMBL" id="CAH2070161.1"/>
    </source>
</evidence>
<evidence type="ECO:0000313" key="3">
    <source>
        <dbReference type="Proteomes" id="UP000836841"/>
    </source>
</evidence>
<evidence type="ECO:0000259" key="1">
    <source>
        <dbReference type="SMART" id="SM00579"/>
    </source>
</evidence>
<proteinExistence type="predicted"/>
<sequence length="127" mass="14518">MVFSSLTINGCSYSKWLPTILESFRNLKSLSWGCDDSFEELHFDWMNQISFSSAPECLLSSLESVDFKVPLSGLAGEMKVLRYFLENSALLKKLTIRFRCDCSTKDEFVKEVLRIPRASTECEVVIL</sequence>